<evidence type="ECO:0000256" key="1">
    <source>
        <dbReference type="ARBA" id="ARBA00000971"/>
    </source>
</evidence>
<feature type="region of interest" description="Disordered" evidence="7">
    <location>
        <begin position="108"/>
        <end position="131"/>
    </location>
</feature>
<dbReference type="Gene3D" id="3.10.50.40">
    <property type="match status" value="1"/>
</dbReference>
<dbReference type="PANTHER" id="PTHR45995">
    <property type="match status" value="1"/>
</dbReference>
<keyword evidence="4 5" id="KW-0413">Isomerase</keyword>
<feature type="region of interest" description="Disordered" evidence="7">
    <location>
        <begin position="152"/>
        <end position="214"/>
    </location>
</feature>
<dbReference type="PROSITE" id="PS50198">
    <property type="entry name" value="PPIC_PPIASE_2"/>
    <property type="match status" value="1"/>
</dbReference>
<evidence type="ECO:0000256" key="2">
    <source>
        <dbReference type="ARBA" id="ARBA00010242"/>
    </source>
</evidence>
<dbReference type="GO" id="GO:0003755">
    <property type="term" value="F:peptidyl-prolyl cis-trans isomerase activity"/>
    <property type="evidence" value="ECO:0007669"/>
    <property type="project" value="UniProtKB-UniRule"/>
</dbReference>
<keyword evidence="10" id="KW-1185">Reference proteome</keyword>
<proteinExistence type="inferred from homology"/>
<dbReference type="GO" id="GO:0006364">
    <property type="term" value="P:rRNA processing"/>
    <property type="evidence" value="ECO:0007669"/>
    <property type="project" value="InterPro"/>
</dbReference>
<dbReference type="InterPro" id="IPR043323">
    <property type="entry name" value="PIN4"/>
</dbReference>
<feature type="compositionally biased region" description="Basic residues" evidence="7">
    <location>
        <begin position="152"/>
        <end position="162"/>
    </location>
</feature>
<evidence type="ECO:0000256" key="4">
    <source>
        <dbReference type="ARBA" id="ARBA00023235"/>
    </source>
</evidence>
<dbReference type="OrthoDB" id="1911748at2759"/>
<feature type="non-terminal residue" evidence="9">
    <location>
        <position position="1"/>
    </location>
</feature>
<evidence type="ECO:0000313" key="9">
    <source>
        <dbReference type="EMBL" id="TNY24236.1"/>
    </source>
</evidence>
<dbReference type="InterPro" id="IPR000297">
    <property type="entry name" value="PPIase_PpiC"/>
</dbReference>
<evidence type="ECO:0000256" key="5">
    <source>
        <dbReference type="PROSITE-ProRule" id="PRU00278"/>
    </source>
</evidence>
<dbReference type="GO" id="GO:0003677">
    <property type="term" value="F:DNA binding"/>
    <property type="evidence" value="ECO:0007669"/>
    <property type="project" value="InterPro"/>
</dbReference>
<evidence type="ECO:0000256" key="3">
    <source>
        <dbReference type="ARBA" id="ARBA00023110"/>
    </source>
</evidence>
<dbReference type="STRING" id="5288.A0A5C5G6W4"/>
<accession>A0A5C5G6W4</accession>
<comment type="caution">
    <text evidence="9">The sequence shown here is derived from an EMBL/GenBank/DDBJ whole genome shotgun (WGS) entry which is preliminary data.</text>
</comment>
<dbReference type="Pfam" id="PF13616">
    <property type="entry name" value="Rotamase_3"/>
    <property type="match status" value="1"/>
</dbReference>
<dbReference type="SUPFAM" id="SSF54534">
    <property type="entry name" value="FKBP-like"/>
    <property type="match status" value="1"/>
</dbReference>
<dbReference type="EMBL" id="SOZI01000004">
    <property type="protein sequence ID" value="TNY24236.1"/>
    <property type="molecule type" value="Genomic_DNA"/>
</dbReference>
<feature type="domain" description="PpiC" evidence="8">
    <location>
        <begin position="1"/>
        <end position="86"/>
    </location>
</feature>
<evidence type="ECO:0000313" key="10">
    <source>
        <dbReference type="Proteomes" id="UP000311382"/>
    </source>
</evidence>
<comment type="catalytic activity">
    <reaction evidence="1 6">
        <text>[protein]-peptidylproline (omega=180) = [protein]-peptidylproline (omega=0)</text>
        <dbReference type="Rhea" id="RHEA:16237"/>
        <dbReference type="Rhea" id="RHEA-COMP:10747"/>
        <dbReference type="Rhea" id="RHEA-COMP:10748"/>
        <dbReference type="ChEBI" id="CHEBI:83833"/>
        <dbReference type="ChEBI" id="CHEBI:83834"/>
        <dbReference type="EC" id="5.2.1.8"/>
    </reaction>
</comment>
<organism evidence="9 10">
    <name type="scientific">Rhodotorula diobovata</name>
    <dbReference type="NCBI Taxonomy" id="5288"/>
    <lineage>
        <taxon>Eukaryota</taxon>
        <taxon>Fungi</taxon>
        <taxon>Dikarya</taxon>
        <taxon>Basidiomycota</taxon>
        <taxon>Pucciniomycotina</taxon>
        <taxon>Microbotryomycetes</taxon>
        <taxon>Sporidiobolales</taxon>
        <taxon>Sporidiobolaceae</taxon>
        <taxon>Rhodotorula</taxon>
    </lineage>
</organism>
<reference evidence="9 10" key="1">
    <citation type="submission" date="2019-03" db="EMBL/GenBank/DDBJ databases">
        <title>Rhodosporidium diobovatum UCD-FST 08-225 genome sequencing, assembly, and annotation.</title>
        <authorList>
            <person name="Fakankun I.U."/>
            <person name="Fristensky B."/>
            <person name="Levin D.B."/>
        </authorList>
    </citation>
    <scope>NUCLEOTIDE SEQUENCE [LARGE SCALE GENOMIC DNA]</scope>
    <source>
        <strain evidence="9 10">UCD-FST 08-225</strain>
    </source>
</reference>
<name>A0A5C5G6W4_9BASI</name>
<dbReference type="AlphaFoldDB" id="A0A5C5G6W4"/>
<sequence length="252" mass="27686">VQLRHILCEKASKHAEALEELKKGTPFNVVAEKFSEDKARNGGSLGWMPRNGMMGAFQDNAFSIPVSTTREPIYKVIKTSHGYQCVLPPFCTSRHFVRRAGLYSIGRRPRHLNPLTSSRPRTRPPHTASSWSRIGSSFAAVCNTGALSFSRSRRRRRCRRRPGRDLASAGTGPPALTSAPPDAASHQDTRLARQAVTSADSAGQGAQARRPDRTQRPGNLLAWLLLIGPRQVCRVARLSSLFSWTGRSCSSA</sequence>
<keyword evidence="3 5" id="KW-0697">Rotamase</keyword>
<evidence type="ECO:0000256" key="6">
    <source>
        <dbReference type="RuleBase" id="RU363014"/>
    </source>
</evidence>
<dbReference type="Proteomes" id="UP000311382">
    <property type="component" value="Unassembled WGS sequence"/>
</dbReference>
<evidence type="ECO:0000256" key="7">
    <source>
        <dbReference type="SAM" id="MobiDB-lite"/>
    </source>
</evidence>
<dbReference type="EC" id="5.2.1.8" evidence="6"/>
<gene>
    <name evidence="9" type="ORF">DMC30DRAFT_346098</name>
</gene>
<dbReference type="InterPro" id="IPR046357">
    <property type="entry name" value="PPIase_dom_sf"/>
</dbReference>
<evidence type="ECO:0000259" key="8">
    <source>
        <dbReference type="PROSITE" id="PS50198"/>
    </source>
</evidence>
<protein>
    <recommendedName>
        <fullName evidence="6">Peptidyl-prolyl cis-trans isomerase</fullName>
        <ecNumber evidence="6">5.2.1.8</ecNumber>
    </recommendedName>
</protein>
<comment type="similarity">
    <text evidence="2">Belongs to the PpiC/parvulin rotamase family. PIN4 subfamily.</text>
</comment>